<reference evidence="4 5" key="1">
    <citation type="submission" date="2019-09" db="EMBL/GenBank/DDBJ databases">
        <authorList>
            <person name="Kevbrin V."/>
            <person name="Grouzdev D.S."/>
        </authorList>
    </citation>
    <scope>NUCLEOTIDE SEQUENCE [LARGE SCALE GENOMIC DNA]</scope>
    <source>
        <strain evidence="4 5">G-192</strain>
    </source>
</reference>
<dbReference type="SUPFAM" id="SSF50475">
    <property type="entry name" value="FMN-binding split barrel"/>
    <property type="match status" value="1"/>
</dbReference>
<dbReference type="InterPro" id="IPR050268">
    <property type="entry name" value="NADH-dep_flavin_reductase"/>
</dbReference>
<dbReference type="Proteomes" id="UP000325122">
    <property type="component" value="Unassembled WGS sequence"/>
</dbReference>
<dbReference type="GO" id="GO:0010181">
    <property type="term" value="F:FMN binding"/>
    <property type="evidence" value="ECO:0007669"/>
    <property type="project" value="InterPro"/>
</dbReference>
<gene>
    <name evidence="4" type="ORF">F1654_00710</name>
</gene>
<evidence type="ECO:0000256" key="2">
    <source>
        <dbReference type="ARBA" id="ARBA00023002"/>
    </source>
</evidence>
<accession>A0A5M6ZKX5</accession>
<keyword evidence="2" id="KW-0560">Oxidoreductase</keyword>
<dbReference type="AlphaFoldDB" id="A0A5M6ZKX5"/>
<dbReference type="InterPro" id="IPR002563">
    <property type="entry name" value="Flavin_Rdtase-like_dom"/>
</dbReference>
<evidence type="ECO:0000256" key="1">
    <source>
        <dbReference type="ARBA" id="ARBA00008898"/>
    </source>
</evidence>
<evidence type="ECO:0000313" key="5">
    <source>
        <dbReference type="Proteomes" id="UP000325122"/>
    </source>
</evidence>
<dbReference type="PANTHER" id="PTHR30466:SF11">
    <property type="entry name" value="FLAVIN-DEPENDENT MONOOXYGENASE, REDUCTASE SUBUNIT HSAB"/>
    <property type="match status" value="1"/>
</dbReference>
<dbReference type="Pfam" id="PF01613">
    <property type="entry name" value="Flavin_Reduct"/>
    <property type="match status" value="1"/>
</dbReference>
<name>A0A5M6ZKX5_9PROT</name>
<feature type="domain" description="Flavin reductase like" evidence="3">
    <location>
        <begin position="12"/>
        <end position="155"/>
    </location>
</feature>
<evidence type="ECO:0000259" key="3">
    <source>
        <dbReference type="SMART" id="SM00903"/>
    </source>
</evidence>
<dbReference type="GO" id="GO:0042602">
    <property type="term" value="F:riboflavin reductase (NADPH) activity"/>
    <property type="evidence" value="ECO:0007669"/>
    <property type="project" value="TreeGrafter"/>
</dbReference>
<dbReference type="SMART" id="SM00903">
    <property type="entry name" value="Flavin_Reduct"/>
    <property type="match status" value="1"/>
</dbReference>
<comment type="similarity">
    <text evidence="1">Belongs to the non-flavoprotein flavin reductase family.</text>
</comment>
<keyword evidence="5" id="KW-1185">Reference proteome</keyword>
<sequence length="157" mass="16486">MLSTERAYRDALARFPTGVALVTRTEDGQGRAMTINSFASVSLSPRLVLWSLARDSLRYGAFLAAEHYAINVLAGDQAGLSAACALDDDMDAAGARWTPGAHGAPLVEGAIARFECTRVAVHPGGDHMIILGEVTAFDAPRAAPALVFHQSGYSQAG</sequence>
<comment type="caution">
    <text evidence="4">The sequence shown here is derived from an EMBL/GenBank/DDBJ whole genome shotgun (WGS) entry which is preliminary data.</text>
</comment>
<protein>
    <submittedName>
        <fullName evidence="4">Flavin reductase family protein</fullName>
    </submittedName>
</protein>
<proteinExistence type="inferred from homology"/>
<dbReference type="Gene3D" id="2.30.110.10">
    <property type="entry name" value="Electron Transport, Fmn-binding Protein, Chain A"/>
    <property type="match status" value="1"/>
</dbReference>
<dbReference type="InterPro" id="IPR012349">
    <property type="entry name" value="Split_barrel_FMN-bd"/>
</dbReference>
<organism evidence="4 5">
    <name type="scientific">Alkalicaulis satelles</name>
    <dbReference type="NCBI Taxonomy" id="2609175"/>
    <lineage>
        <taxon>Bacteria</taxon>
        <taxon>Pseudomonadati</taxon>
        <taxon>Pseudomonadota</taxon>
        <taxon>Alphaproteobacteria</taxon>
        <taxon>Maricaulales</taxon>
        <taxon>Maricaulaceae</taxon>
        <taxon>Alkalicaulis</taxon>
    </lineage>
</organism>
<dbReference type="PANTHER" id="PTHR30466">
    <property type="entry name" value="FLAVIN REDUCTASE"/>
    <property type="match status" value="1"/>
</dbReference>
<evidence type="ECO:0000313" key="4">
    <source>
        <dbReference type="EMBL" id="KAA5805473.1"/>
    </source>
</evidence>
<dbReference type="EMBL" id="VWOJ01000001">
    <property type="protein sequence ID" value="KAA5805473.1"/>
    <property type="molecule type" value="Genomic_DNA"/>
</dbReference>